<evidence type="ECO:0000313" key="2">
    <source>
        <dbReference type="EMBL" id="TKA35300.1"/>
    </source>
</evidence>
<protein>
    <submittedName>
        <fullName evidence="2">Uncharacterized protein</fullName>
    </submittedName>
</protein>
<proteinExistence type="predicted"/>
<sequence>MVVHQAIADSQAKLNLMRKKHTALMEKYTDLEMEYDSVKAQLDAMQGTRGHTGHHGLVSDLDGEGYSMSSRDQSMTGALSSRDGAYDTALSDLTAFSEAAYITSASDPSGRRYVSQIGGGLPVSPPASEATLHSTAGLTWKPPVSRQDSIASRGSSVPATVYNQTAPLHPGASNASAGKSALSDHSNEVGRKKEKITPDSQMRVYGRGGAQNMKMKSKDKDGADKPEKEKKGGFKSLKNLV</sequence>
<feature type="region of interest" description="Disordered" evidence="1">
    <location>
        <begin position="125"/>
        <end position="241"/>
    </location>
</feature>
<evidence type="ECO:0000256" key="1">
    <source>
        <dbReference type="SAM" id="MobiDB-lite"/>
    </source>
</evidence>
<accession>A0A4U0UI36</accession>
<name>A0A4U0UI36_9PEZI</name>
<dbReference type="EMBL" id="NAJP01000070">
    <property type="protein sequence ID" value="TKA35300.1"/>
    <property type="molecule type" value="Genomic_DNA"/>
</dbReference>
<gene>
    <name evidence="2" type="ORF">B0A54_13378</name>
</gene>
<dbReference type="STRING" id="329885.A0A4U0UI36"/>
<feature type="compositionally biased region" description="Polar residues" evidence="1">
    <location>
        <begin position="146"/>
        <end position="166"/>
    </location>
</feature>
<feature type="compositionally biased region" description="Basic and acidic residues" evidence="1">
    <location>
        <begin position="185"/>
        <end position="197"/>
    </location>
</feature>
<dbReference type="Proteomes" id="UP000310066">
    <property type="component" value="Unassembled WGS sequence"/>
</dbReference>
<comment type="caution">
    <text evidence="2">The sequence shown here is derived from an EMBL/GenBank/DDBJ whole genome shotgun (WGS) entry which is preliminary data.</text>
</comment>
<organism evidence="2 3">
    <name type="scientific">Friedmanniomyces endolithicus</name>
    <dbReference type="NCBI Taxonomy" id="329885"/>
    <lineage>
        <taxon>Eukaryota</taxon>
        <taxon>Fungi</taxon>
        <taxon>Dikarya</taxon>
        <taxon>Ascomycota</taxon>
        <taxon>Pezizomycotina</taxon>
        <taxon>Dothideomycetes</taxon>
        <taxon>Dothideomycetidae</taxon>
        <taxon>Mycosphaerellales</taxon>
        <taxon>Teratosphaeriaceae</taxon>
        <taxon>Friedmanniomyces</taxon>
    </lineage>
</organism>
<dbReference type="AlphaFoldDB" id="A0A4U0UI36"/>
<reference evidence="2 3" key="1">
    <citation type="submission" date="2017-03" db="EMBL/GenBank/DDBJ databases">
        <title>Genomes of endolithic fungi from Antarctica.</title>
        <authorList>
            <person name="Coleine C."/>
            <person name="Masonjones S."/>
            <person name="Stajich J.E."/>
        </authorList>
    </citation>
    <scope>NUCLEOTIDE SEQUENCE [LARGE SCALE GENOMIC DNA]</scope>
    <source>
        <strain evidence="2 3">CCFEE 5311</strain>
    </source>
</reference>
<feature type="compositionally biased region" description="Basic and acidic residues" evidence="1">
    <location>
        <begin position="216"/>
        <end position="232"/>
    </location>
</feature>
<evidence type="ECO:0000313" key="3">
    <source>
        <dbReference type="Proteomes" id="UP000310066"/>
    </source>
</evidence>